<evidence type="ECO:0000256" key="1">
    <source>
        <dbReference type="ARBA" id="ARBA00004571"/>
    </source>
</evidence>
<evidence type="ECO:0000256" key="4">
    <source>
        <dbReference type="ARBA" id="ARBA00022692"/>
    </source>
</evidence>
<comment type="similarity">
    <text evidence="8 9">Belongs to the TonB-dependent receptor family.</text>
</comment>
<protein>
    <submittedName>
        <fullName evidence="12">TonB-linked SusC/RagA family outer membrane protein</fullName>
    </submittedName>
</protein>
<evidence type="ECO:0000259" key="11">
    <source>
        <dbReference type="Pfam" id="PF07715"/>
    </source>
</evidence>
<keyword evidence="7 8" id="KW-0998">Cell outer membrane</keyword>
<dbReference type="Gene3D" id="2.170.130.10">
    <property type="entry name" value="TonB-dependent receptor, plug domain"/>
    <property type="match status" value="1"/>
</dbReference>
<comment type="subcellular location">
    <subcellularLocation>
        <location evidence="1 8">Cell outer membrane</location>
        <topology evidence="1 8">Multi-pass membrane protein</topology>
    </subcellularLocation>
</comment>
<dbReference type="Gene3D" id="2.40.170.20">
    <property type="entry name" value="TonB-dependent receptor, beta-barrel domain"/>
    <property type="match status" value="1"/>
</dbReference>
<keyword evidence="13" id="KW-1185">Reference proteome</keyword>
<dbReference type="NCBIfam" id="TIGR04057">
    <property type="entry name" value="SusC_RagA_signa"/>
    <property type="match status" value="1"/>
</dbReference>
<feature type="domain" description="TonB-dependent receptor-like beta-barrel" evidence="10">
    <location>
        <begin position="559"/>
        <end position="946"/>
    </location>
</feature>
<evidence type="ECO:0000256" key="3">
    <source>
        <dbReference type="ARBA" id="ARBA00022452"/>
    </source>
</evidence>
<evidence type="ECO:0000313" key="13">
    <source>
        <dbReference type="Proteomes" id="UP000546007"/>
    </source>
</evidence>
<dbReference type="GO" id="GO:0009279">
    <property type="term" value="C:cell outer membrane"/>
    <property type="evidence" value="ECO:0007669"/>
    <property type="project" value="UniProtKB-SubCell"/>
</dbReference>
<dbReference type="AlphaFoldDB" id="A0A7W6HU29"/>
<keyword evidence="6 8" id="KW-0472">Membrane</keyword>
<accession>A0A7W6HU29</accession>
<dbReference type="InterPro" id="IPR000531">
    <property type="entry name" value="Beta-barrel_TonB"/>
</dbReference>
<dbReference type="InterPro" id="IPR039426">
    <property type="entry name" value="TonB-dep_rcpt-like"/>
</dbReference>
<feature type="domain" description="TonB-dependent receptor plug" evidence="11">
    <location>
        <begin position="218"/>
        <end position="340"/>
    </location>
</feature>
<keyword evidence="2 8" id="KW-0813">Transport</keyword>
<dbReference type="InterPro" id="IPR037066">
    <property type="entry name" value="Plug_dom_sf"/>
</dbReference>
<dbReference type="InterPro" id="IPR012910">
    <property type="entry name" value="Plug_dom"/>
</dbReference>
<evidence type="ECO:0000313" key="12">
    <source>
        <dbReference type="EMBL" id="MBB4025001.1"/>
    </source>
</evidence>
<dbReference type="InterPro" id="IPR036942">
    <property type="entry name" value="Beta-barrel_TonB_sf"/>
</dbReference>
<dbReference type="GeneID" id="93101213"/>
<gene>
    <name evidence="12" type="ORF">GGR14_000762</name>
</gene>
<dbReference type="Pfam" id="PF00593">
    <property type="entry name" value="TonB_dep_Rec_b-barrel"/>
    <property type="match status" value="1"/>
</dbReference>
<dbReference type="Gene3D" id="2.60.40.1120">
    <property type="entry name" value="Carboxypeptidase-like, regulatory domain"/>
    <property type="match status" value="1"/>
</dbReference>
<evidence type="ECO:0000256" key="5">
    <source>
        <dbReference type="ARBA" id="ARBA00023077"/>
    </source>
</evidence>
<dbReference type="SUPFAM" id="SSF49464">
    <property type="entry name" value="Carboxypeptidase regulatory domain-like"/>
    <property type="match status" value="1"/>
</dbReference>
<dbReference type="InterPro" id="IPR008969">
    <property type="entry name" value="CarboxyPept-like_regulatory"/>
</dbReference>
<sequence length="1187" mass="132990">MKKNCKTKTFCRLSVMCISLLCCILIFGITSVFTTSSAYGQKTTPRISVKLENVSVLEALREINRLSGNEVVYKKEEVEKETKKVSVTLNNVTVLSAVAACLTDTKLSCVMSDGKVVVVPEKEQKALVVTGVIKDKAGAPLPGATIVVKGSSVGTSTGVNGEYKIVLPSSAKTLIYSFIGYKSEEVEVNGRQKIDVILEDDVKKMDEVVVVAYGTQNKRDVVGAMSTVTAEEIKDIPSPSLANLLQGRVAGMSVINMTGAPGGGGTSVSIRGFNSLSVEAAQRFSNPLWVIDGVPMYSFTSPVSGLNTLAEIDPKDIESVQVLKDAASASIYGSRAANGVILVTTKKGRYNQKARVSVNVSQTLVFNPALPDLTGGNRERYHRMEALRNYQEAGFSDEQNRYLYVNSYRESYLRDIMYDYFWGKGNGAGVVLYQDSLNEFYNNSTNLFDYYFRTARVTDVNLQLSGGAERVTYNIGLGYYTEKGVLKGTGFNRLKLLSNVTIKPMEKMNANLRFYLARTDRSRSSEEMNTLSFNTGTDLEQIPKELLKTSTLYPGKGSAAFDEATKRFRGTKEKNDSYRLRASFDANYEFFHGLTFKTSIALDYSQQNLNVFLPSNLNDYNESFSQGQIERNMMLLNENLLTYKRSFAEKHNVDFLVGLSTQSDEANVLGGYGYKAPSDLIHYVPWYGNVYDVTADRTLKDYISKREKSTMVGVFGRFNYNYMQKYLLSFSIRRDGSSKFGEDVRWATFPAYAVGYAFSEESFMDWSRDVLDYAKIRVSYGKSGKQFSAPYIALGLLEPSAPFLGNPTVTPEWTEGLFNPSLTWEETDQYDFGVDMDLFNYRLNIVLDYYYRYTDKLLYNITLPGNYSGYTKQWQNAYAISNEGIELQIKWDIMRKDSFKWDLTFNIARNWNRLEKSYNGVDFQTYGDAGYFDSNVSIIGKPLNGLYVYKDKGYYNSDDEVPFIFENGQKIYLHGNGYRQFYRAGDRIMVDVDGNGAVYTSWPLQEDRVYAGSPLPKASGGIISTLNWKGFDVNMLFTYVISRHILNAGKGASVGTSLGLTMDDLTIPVFADLDKVTFWQKPGDKTDFPMNRLESGLGNFSTILSSNVENVNYLKLKTLTIGYTFPKEWMSRIGMESARVFVSGENLFTITNYSGPDPESVDVVTGVDNFGNYPLSTRITLGLTLNF</sequence>
<evidence type="ECO:0000256" key="8">
    <source>
        <dbReference type="PROSITE-ProRule" id="PRU01360"/>
    </source>
</evidence>
<keyword evidence="5 9" id="KW-0798">TonB box</keyword>
<organism evidence="12 13">
    <name type="scientific">Butyricimonas faecihominis</name>
    <dbReference type="NCBI Taxonomy" id="1472416"/>
    <lineage>
        <taxon>Bacteria</taxon>
        <taxon>Pseudomonadati</taxon>
        <taxon>Bacteroidota</taxon>
        <taxon>Bacteroidia</taxon>
        <taxon>Bacteroidales</taxon>
        <taxon>Odoribacteraceae</taxon>
        <taxon>Butyricimonas</taxon>
    </lineage>
</organism>
<proteinExistence type="inferred from homology"/>
<evidence type="ECO:0000259" key="10">
    <source>
        <dbReference type="Pfam" id="PF00593"/>
    </source>
</evidence>
<evidence type="ECO:0000256" key="6">
    <source>
        <dbReference type="ARBA" id="ARBA00023136"/>
    </source>
</evidence>
<dbReference type="PROSITE" id="PS52016">
    <property type="entry name" value="TONB_DEPENDENT_REC_3"/>
    <property type="match status" value="1"/>
</dbReference>
<dbReference type="Pfam" id="PF13715">
    <property type="entry name" value="CarbopepD_reg_2"/>
    <property type="match status" value="1"/>
</dbReference>
<dbReference type="RefSeq" id="WP_229782877.1">
    <property type="nucleotide sequence ID" value="NZ_AP028155.1"/>
</dbReference>
<dbReference type="NCBIfam" id="TIGR04056">
    <property type="entry name" value="OMP_RagA_SusC"/>
    <property type="match status" value="1"/>
</dbReference>
<dbReference type="Pfam" id="PF07715">
    <property type="entry name" value="Plug"/>
    <property type="match status" value="1"/>
</dbReference>
<dbReference type="InterPro" id="IPR023996">
    <property type="entry name" value="TonB-dep_OMP_SusC/RagA"/>
</dbReference>
<keyword evidence="3 8" id="KW-1134">Transmembrane beta strand</keyword>
<dbReference type="Proteomes" id="UP000546007">
    <property type="component" value="Unassembled WGS sequence"/>
</dbReference>
<keyword evidence="4 8" id="KW-0812">Transmembrane</keyword>
<dbReference type="EMBL" id="JACIES010000001">
    <property type="protein sequence ID" value="MBB4025001.1"/>
    <property type="molecule type" value="Genomic_DNA"/>
</dbReference>
<name>A0A7W6HU29_9BACT</name>
<reference evidence="12 13" key="1">
    <citation type="submission" date="2020-08" db="EMBL/GenBank/DDBJ databases">
        <title>Genomic Encyclopedia of Type Strains, Phase IV (KMG-IV): sequencing the most valuable type-strain genomes for metagenomic binning, comparative biology and taxonomic classification.</title>
        <authorList>
            <person name="Goeker M."/>
        </authorList>
    </citation>
    <scope>NUCLEOTIDE SEQUENCE [LARGE SCALE GENOMIC DNA]</scope>
    <source>
        <strain evidence="12 13">DSM 105721</strain>
    </source>
</reference>
<evidence type="ECO:0000256" key="2">
    <source>
        <dbReference type="ARBA" id="ARBA00022448"/>
    </source>
</evidence>
<evidence type="ECO:0000256" key="7">
    <source>
        <dbReference type="ARBA" id="ARBA00023237"/>
    </source>
</evidence>
<evidence type="ECO:0000256" key="9">
    <source>
        <dbReference type="RuleBase" id="RU003357"/>
    </source>
</evidence>
<comment type="caution">
    <text evidence="12">The sequence shown here is derived from an EMBL/GenBank/DDBJ whole genome shotgun (WGS) entry which is preliminary data.</text>
</comment>
<dbReference type="InterPro" id="IPR023997">
    <property type="entry name" value="TonB-dep_OMP_SusC/RagA_CS"/>
</dbReference>
<dbReference type="SUPFAM" id="SSF56935">
    <property type="entry name" value="Porins"/>
    <property type="match status" value="1"/>
</dbReference>